<dbReference type="PANTHER" id="PTHR43806">
    <property type="entry name" value="PEPTIDASE S8"/>
    <property type="match status" value="1"/>
</dbReference>
<dbReference type="STRING" id="1284197.S8APH8"/>
<evidence type="ECO:0000256" key="3">
    <source>
        <dbReference type="ARBA" id="ARBA00022801"/>
    </source>
</evidence>
<comment type="caution">
    <text evidence="8">The sequence shown here is derived from an EMBL/GenBank/DDBJ whole genome shotgun (WGS) entry which is preliminary data.</text>
</comment>
<dbReference type="eggNOG" id="ENOG502SX10">
    <property type="taxonomic scope" value="Eukaryota"/>
</dbReference>
<evidence type="ECO:0000256" key="1">
    <source>
        <dbReference type="ARBA" id="ARBA00011073"/>
    </source>
</evidence>
<dbReference type="Pfam" id="PF00082">
    <property type="entry name" value="Peptidase_S8"/>
    <property type="match status" value="1"/>
</dbReference>
<evidence type="ECO:0000256" key="4">
    <source>
        <dbReference type="ARBA" id="ARBA00022825"/>
    </source>
</evidence>
<dbReference type="InterPro" id="IPR015500">
    <property type="entry name" value="Peptidase_S8_subtilisin-rel"/>
</dbReference>
<dbReference type="InterPro" id="IPR050131">
    <property type="entry name" value="Peptidase_S8_subtilisin-like"/>
</dbReference>
<dbReference type="InterPro" id="IPR036852">
    <property type="entry name" value="Peptidase_S8/S53_dom_sf"/>
</dbReference>
<dbReference type="InterPro" id="IPR000209">
    <property type="entry name" value="Peptidase_S8/S53_dom"/>
</dbReference>
<dbReference type="PRINTS" id="PR00723">
    <property type="entry name" value="SUBTILISIN"/>
</dbReference>
<keyword evidence="2 5" id="KW-0645">Protease</keyword>
<dbReference type="OrthoDB" id="1896086at2759"/>
<dbReference type="PANTHER" id="PTHR43806:SF11">
    <property type="entry name" value="CEREVISIN-RELATED"/>
    <property type="match status" value="1"/>
</dbReference>
<reference evidence="8 9" key="1">
    <citation type="journal article" date="2013" name="PLoS Genet.">
        <title>Genomic mechanisms accounting for the adaptation to parasitism in nematode-trapping fungi.</title>
        <authorList>
            <person name="Meerupati T."/>
            <person name="Andersson K.M."/>
            <person name="Friman E."/>
            <person name="Kumar D."/>
            <person name="Tunlid A."/>
            <person name="Ahren D."/>
        </authorList>
    </citation>
    <scope>NUCLEOTIDE SEQUENCE [LARGE SCALE GENOMIC DNA]</scope>
    <source>
        <strain evidence="8 9">CBS 200.50</strain>
    </source>
</reference>
<comment type="similarity">
    <text evidence="1 5">Belongs to the peptidase S8 family.</text>
</comment>
<sequence length="620" mass="69492">MNPKDPDEDSWVFTIRKGKEKDKSLDEIRKYISTKFGTNTVETREKWAVDHQDGVMWFYLKCEIGSVREIMGKWNETILSFSSMKDEFKRGEDIVSGVSMDFLNNINMTADKLGAKVKNKRTPEAYWSPRELCMISQNPGNDISDRCKYHTDHTMGAGVIFYVIDTSFAIHHKDFEEIDWGESSDHIFTSSEDRLPSKDKTKNPDFKIDAKDRAEDPAKYQLTQKHLKHGTFVLSKVVGERYGIAPNAKAVLVKVTNRELEFTAKFCIEALELTYKHIQLRIAKLTEKEKEDLRIILVFSIGIFYEGNHPESIMEKERLINIVRALSNLPYVAFVTATGNKSDPQFNLPPHLTYTKTLKSIPTGTNKVLQEYLDSYQRTEVSDHPPILGANEKEFPNLIIVGGVISDADFFGRGIFQTADFVRVSAPAYKVQVALNYGGLEYSGNEYTGMSGTSLAAPAVAGVLAVLISAHGYTIEEAKDKLYSLAYSRARDGDDTSLYPPVVYNGMGQPPKSDSESSDPIIASHPQTDIDDHPDLCIIRRRRLVRRARGGVTEETVSVNNCRGTPTATFAHITPPPPVVYNETLCQMCLRASGTAAIDGVMWIVDDCPCRSREPPKPTG</sequence>
<evidence type="ECO:0000256" key="5">
    <source>
        <dbReference type="PROSITE-ProRule" id="PRU01240"/>
    </source>
</evidence>
<feature type="region of interest" description="Disordered" evidence="6">
    <location>
        <begin position="506"/>
        <end position="526"/>
    </location>
</feature>
<dbReference type="Gene3D" id="3.40.50.200">
    <property type="entry name" value="Peptidase S8/S53 domain"/>
    <property type="match status" value="1"/>
</dbReference>
<proteinExistence type="inferred from homology"/>
<dbReference type="Proteomes" id="UP000015100">
    <property type="component" value="Unassembled WGS sequence"/>
</dbReference>
<evidence type="ECO:0000256" key="2">
    <source>
        <dbReference type="ARBA" id="ARBA00022670"/>
    </source>
</evidence>
<dbReference type="GO" id="GO:0004252">
    <property type="term" value="F:serine-type endopeptidase activity"/>
    <property type="evidence" value="ECO:0007669"/>
    <property type="project" value="UniProtKB-UniRule"/>
</dbReference>
<dbReference type="OMA" id="MWFYLKC"/>
<organism evidence="8 9">
    <name type="scientific">Dactylellina haptotyla (strain CBS 200.50)</name>
    <name type="common">Nematode-trapping fungus</name>
    <name type="synonym">Monacrosporium haptotylum</name>
    <dbReference type="NCBI Taxonomy" id="1284197"/>
    <lineage>
        <taxon>Eukaryota</taxon>
        <taxon>Fungi</taxon>
        <taxon>Dikarya</taxon>
        <taxon>Ascomycota</taxon>
        <taxon>Pezizomycotina</taxon>
        <taxon>Orbiliomycetes</taxon>
        <taxon>Orbiliales</taxon>
        <taxon>Orbiliaceae</taxon>
        <taxon>Dactylellina</taxon>
    </lineage>
</organism>
<reference evidence="9" key="2">
    <citation type="submission" date="2013-04" db="EMBL/GenBank/DDBJ databases">
        <title>Genomic mechanisms accounting for the adaptation to parasitism in nematode-trapping fungi.</title>
        <authorList>
            <person name="Ahren D.G."/>
        </authorList>
    </citation>
    <scope>NUCLEOTIDE SEQUENCE [LARGE SCALE GENOMIC DNA]</scope>
    <source>
        <strain evidence="9">CBS 200.50</strain>
    </source>
</reference>
<name>S8APH8_DACHA</name>
<gene>
    <name evidence="8" type="ORF">H072_1230</name>
</gene>
<evidence type="ECO:0000313" key="8">
    <source>
        <dbReference type="EMBL" id="EPS44779.1"/>
    </source>
</evidence>
<dbReference type="GO" id="GO:0006508">
    <property type="term" value="P:proteolysis"/>
    <property type="evidence" value="ECO:0007669"/>
    <property type="project" value="UniProtKB-KW"/>
</dbReference>
<feature type="active site" description="Charge relay system" evidence="5">
    <location>
        <position position="229"/>
    </location>
</feature>
<dbReference type="AlphaFoldDB" id="S8APH8"/>
<dbReference type="PROSITE" id="PS51892">
    <property type="entry name" value="SUBTILASE"/>
    <property type="match status" value="1"/>
</dbReference>
<dbReference type="HOGENOM" id="CLU_440764_0_0_1"/>
<accession>S8APH8</accession>
<dbReference type="PROSITE" id="PS00138">
    <property type="entry name" value="SUBTILASE_SER"/>
    <property type="match status" value="1"/>
</dbReference>
<dbReference type="CDD" id="cd00306">
    <property type="entry name" value="Peptidases_S8_S53"/>
    <property type="match status" value="1"/>
</dbReference>
<evidence type="ECO:0000313" key="9">
    <source>
        <dbReference type="Proteomes" id="UP000015100"/>
    </source>
</evidence>
<keyword evidence="4 5" id="KW-0720">Serine protease</keyword>
<keyword evidence="9" id="KW-1185">Reference proteome</keyword>
<keyword evidence="3 5" id="KW-0378">Hydrolase</keyword>
<feature type="active site" description="Charge relay system" evidence="5">
    <location>
        <position position="454"/>
    </location>
</feature>
<protein>
    <recommendedName>
        <fullName evidence="7">Peptidase S8/S53 domain-containing protein</fullName>
    </recommendedName>
</protein>
<feature type="active site" description="Charge relay system" evidence="5">
    <location>
        <position position="165"/>
    </location>
</feature>
<dbReference type="EMBL" id="AQGS01000033">
    <property type="protein sequence ID" value="EPS44779.1"/>
    <property type="molecule type" value="Genomic_DNA"/>
</dbReference>
<feature type="domain" description="Peptidase S8/S53" evidence="7">
    <location>
        <begin position="156"/>
        <end position="479"/>
    </location>
</feature>
<dbReference type="InterPro" id="IPR023828">
    <property type="entry name" value="Peptidase_S8_Ser-AS"/>
</dbReference>
<evidence type="ECO:0000259" key="7">
    <source>
        <dbReference type="Pfam" id="PF00082"/>
    </source>
</evidence>
<dbReference type="SUPFAM" id="SSF52743">
    <property type="entry name" value="Subtilisin-like"/>
    <property type="match status" value="1"/>
</dbReference>
<evidence type="ECO:0000256" key="6">
    <source>
        <dbReference type="SAM" id="MobiDB-lite"/>
    </source>
</evidence>